<dbReference type="InterPro" id="IPR054722">
    <property type="entry name" value="PolX-like_BBD"/>
</dbReference>
<feature type="domain" description="Retrovirus-related Pol polyprotein from transposon TNT 1-94-like beta-barrel" evidence="4">
    <location>
        <begin position="425"/>
        <end position="472"/>
    </location>
</feature>
<gene>
    <name evidence="5" type="ORF">LTRI10_LOCUS32380</name>
</gene>
<feature type="compositionally biased region" description="Low complexity" evidence="1">
    <location>
        <begin position="356"/>
        <end position="385"/>
    </location>
</feature>
<dbReference type="InterPro" id="IPR029472">
    <property type="entry name" value="Copia-like_N"/>
</dbReference>
<dbReference type="InterPro" id="IPR005162">
    <property type="entry name" value="Retrotrans_gag_dom"/>
</dbReference>
<dbReference type="AlphaFoldDB" id="A0AAV2F0I1"/>
<evidence type="ECO:0000259" key="3">
    <source>
        <dbReference type="Pfam" id="PF14244"/>
    </source>
</evidence>
<dbReference type="Pfam" id="PF22936">
    <property type="entry name" value="Pol_BBD"/>
    <property type="match status" value="1"/>
</dbReference>
<feature type="domain" description="Retrotransposon Copia-like N-terminal" evidence="3">
    <location>
        <begin position="35"/>
        <end position="79"/>
    </location>
</feature>
<evidence type="ECO:0000259" key="2">
    <source>
        <dbReference type="Pfam" id="PF03732"/>
    </source>
</evidence>
<name>A0AAV2F0I1_9ROSI</name>
<proteinExistence type="predicted"/>
<feature type="region of interest" description="Disordered" evidence="1">
    <location>
        <begin position="252"/>
        <end position="276"/>
    </location>
</feature>
<evidence type="ECO:0000313" key="6">
    <source>
        <dbReference type="Proteomes" id="UP001497516"/>
    </source>
</evidence>
<feature type="domain" description="Retrotransposon gag" evidence="2">
    <location>
        <begin position="119"/>
        <end position="208"/>
    </location>
</feature>
<evidence type="ECO:0000313" key="5">
    <source>
        <dbReference type="EMBL" id="CAL1391679.1"/>
    </source>
</evidence>
<reference evidence="5 6" key="1">
    <citation type="submission" date="2024-04" db="EMBL/GenBank/DDBJ databases">
        <authorList>
            <person name="Fracassetti M."/>
        </authorList>
    </citation>
    <scope>NUCLEOTIDE SEQUENCE [LARGE SCALE GENOMIC DNA]</scope>
</reference>
<evidence type="ECO:0000256" key="1">
    <source>
        <dbReference type="SAM" id="MobiDB-lite"/>
    </source>
</evidence>
<protein>
    <recommendedName>
        <fullName evidence="7">Retrotransposon Copia-like N-terminal domain-containing protein</fullName>
    </recommendedName>
</protein>
<evidence type="ECO:0008006" key="7">
    <source>
        <dbReference type="Google" id="ProtNLM"/>
    </source>
</evidence>
<accession>A0AAV2F0I1</accession>
<dbReference type="Pfam" id="PF14244">
    <property type="entry name" value="Retrotran_gag_3"/>
    <property type="match status" value="1"/>
</dbReference>
<dbReference type="Pfam" id="PF03732">
    <property type="entry name" value="Retrotrans_gag"/>
    <property type="match status" value="1"/>
</dbReference>
<dbReference type="PANTHER" id="PTHR37610">
    <property type="entry name" value="CCHC-TYPE DOMAIN-CONTAINING PROTEIN"/>
    <property type="match status" value="1"/>
</dbReference>
<feature type="region of interest" description="Disordered" evidence="1">
    <location>
        <begin position="356"/>
        <end position="389"/>
    </location>
</feature>
<sequence>MATSSAQSSQATANFSFVPPAGLLDPSHPYFLNPGDNPASALVTVVFNGNNYYAWARSMRLALLAKKKLSLIDPAVAPPFPGDPLHGAWERCNVMVLGWIYRSLAPDIAHSVLWFDSAVEVWRDLQDRFSEASLIRISDLQDEVFAFKQGAATVSEYFTRFRVLWDELVTIRPFPACSCTPRCSCGALNVVRLHQQSDQIIRFLKGLNDSFSQIRSQILLMEPLPPITRVFSMVIQHEQQLHSSSAPSVVTPMAMAGRSSGPSQGQGRGAGQKQRPVCTHCGGVGHTVDRCFKKHGYPPGYKGKGKVNAAIADEQAPSSAGVPSGESVVLTSEQYHTLLAQAGSASASSSVSCLMSGQPSSSSVQPSSSFDQPGSSSIQPSSSGPAAVSTSLWTQPNQLAAYAASGKYTLASIPPERLGASINTWIIDSGATDHVACSLDLFVDFTPLSGMFVTLPNGSRIAVTHKGSVRLSNTLTA</sequence>
<organism evidence="5 6">
    <name type="scientific">Linum trigynum</name>
    <dbReference type="NCBI Taxonomy" id="586398"/>
    <lineage>
        <taxon>Eukaryota</taxon>
        <taxon>Viridiplantae</taxon>
        <taxon>Streptophyta</taxon>
        <taxon>Embryophyta</taxon>
        <taxon>Tracheophyta</taxon>
        <taxon>Spermatophyta</taxon>
        <taxon>Magnoliopsida</taxon>
        <taxon>eudicotyledons</taxon>
        <taxon>Gunneridae</taxon>
        <taxon>Pentapetalae</taxon>
        <taxon>rosids</taxon>
        <taxon>fabids</taxon>
        <taxon>Malpighiales</taxon>
        <taxon>Linaceae</taxon>
        <taxon>Linum</taxon>
    </lineage>
</organism>
<dbReference type="EMBL" id="OZ034819">
    <property type="protein sequence ID" value="CAL1391679.1"/>
    <property type="molecule type" value="Genomic_DNA"/>
</dbReference>
<dbReference type="PANTHER" id="PTHR37610:SF55">
    <property type="entry name" value="RETROTRANSPOSON COPIA-LIKE N-TERMINAL DOMAIN-CONTAINING PROTEIN"/>
    <property type="match status" value="1"/>
</dbReference>
<evidence type="ECO:0000259" key="4">
    <source>
        <dbReference type="Pfam" id="PF22936"/>
    </source>
</evidence>
<dbReference type="Proteomes" id="UP001497516">
    <property type="component" value="Chromosome 6"/>
</dbReference>
<keyword evidence="6" id="KW-1185">Reference proteome</keyword>